<name>A0ABS7UE81_9ACTN</name>
<dbReference type="RefSeq" id="WP_224123678.1">
    <property type="nucleotide sequence ID" value="NZ_JAIQZJ010000008.1"/>
</dbReference>
<proteinExistence type="predicted"/>
<reference evidence="1 2" key="1">
    <citation type="submission" date="2021-09" db="EMBL/GenBank/DDBJ databases">
        <title>Whole genome sequence of Nocardioides sp. GBK3QG-3.</title>
        <authorList>
            <person name="Tuo L."/>
        </authorList>
    </citation>
    <scope>NUCLEOTIDE SEQUENCE [LARGE SCALE GENOMIC DNA]</scope>
    <source>
        <strain evidence="1 2">GBK3QG-3</strain>
    </source>
</reference>
<dbReference type="Proteomes" id="UP000780875">
    <property type="component" value="Unassembled WGS sequence"/>
</dbReference>
<evidence type="ECO:0000313" key="1">
    <source>
        <dbReference type="EMBL" id="MBZ5739306.1"/>
    </source>
</evidence>
<comment type="caution">
    <text evidence="1">The sequence shown here is derived from an EMBL/GenBank/DDBJ whole genome shotgun (WGS) entry which is preliminary data.</text>
</comment>
<sequence length="310" mass="35280">MVLELITPDGLLLRRDAVEGGYDDNYLARQVKSGFIVRIRQGAYALASVWDIADARKRQWLLSMAAMLQYDDQVALSHDSAAVVWDGPDHGLDLSAAHLTHFDGSGRRSAKLVHHEGGILLDDISRRRGHWITSPGRTVLDVASIRGLETGVVVGDDFVHRGLATVEEMRILAERMDCWPNTLALRLVLDLIDGRSESVGETLVRLLCRNMRLPRPELQWEVRDRRGRLLGRVDFAWPQHQLLGEFDGKAKYLRLRRPGETIEQTVLREKKREDDIREASGCRMIRFTWPDIFRPERTADRLLAMFDAAA</sequence>
<dbReference type="EMBL" id="JAIQZJ010000008">
    <property type="protein sequence ID" value="MBZ5739306.1"/>
    <property type="molecule type" value="Genomic_DNA"/>
</dbReference>
<keyword evidence="2" id="KW-1185">Reference proteome</keyword>
<organism evidence="1 2">
    <name type="scientific">Nocardioides mangrovi</name>
    <dbReference type="NCBI Taxonomy" id="2874580"/>
    <lineage>
        <taxon>Bacteria</taxon>
        <taxon>Bacillati</taxon>
        <taxon>Actinomycetota</taxon>
        <taxon>Actinomycetes</taxon>
        <taxon>Propionibacteriales</taxon>
        <taxon>Nocardioidaceae</taxon>
        <taxon>Nocardioides</taxon>
    </lineage>
</organism>
<protein>
    <submittedName>
        <fullName evidence="1">Type IV toxin-antitoxin system AbiEi family antitoxin domain-containing protein</fullName>
    </submittedName>
</protein>
<gene>
    <name evidence="1" type="ORF">K8U61_14115</name>
</gene>
<accession>A0ABS7UE81</accession>
<evidence type="ECO:0000313" key="2">
    <source>
        <dbReference type="Proteomes" id="UP000780875"/>
    </source>
</evidence>